<dbReference type="InterPro" id="IPR003663">
    <property type="entry name" value="Sugar/inositol_transpt"/>
</dbReference>
<dbReference type="InterPro" id="IPR036259">
    <property type="entry name" value="MFS_trans_sf"/>
</dbReference>
<evidence type="ECO:0000256" key="8">
    <source>
        <dbReference type="SAM" id="Phobius"/>
    </source>
</evidence>
<dbReference type="Gene3D" id="1.20.1250.20">
    <property type="entry name" value="MFS general substrate transporter like domains"/>
    <property type="match status" value="1"/>
</dbReference>
<feature type="transmembrane region" description="Helical" evidence="8">
    <location>
        <begin position="101"/>
        <end position="121"/>
    </location>
</feature>
<dbReference type="PRINTS" id="PR00171">
    <property type="entry name" value="SUGRTRNSPORT"/>
</dbReference>
<dbReference type="FunFam" id="1.20.1250.20:FF:000026">
    <property type="entry name" value="MFS quinate transporter QutD"/>
    <property type="match status" value="1"/>
</dbReference>
<keyword evidence="6 8" id="KW-0472">Membrane</keyword>
<feature type="transmembrane region" description="Helical" evidence="8">
    <location>
        <begin position="346"/>
        <end position="373"/>
    </location>
</feature>
<dbReference type="Proteomes" id="UP000193498">
    <property type="component" value="Unassembled WGS sequence"/>
</dbReference>
<dbReference type="SUPFAM" id="SSF103473">
    <property type="entry name" value="MFS general substrate transporter"/>
    <property type="match status" value="1"/>
</dbReference>
<evidence type="ECO:0000256" key="5">
    <source>
        <dbReference type="ARBA" id="ARBA00022989"/>
    </source>
</evidence>
<comment type="similarity">
    <text evidence="2 7">Belongs to the major facilitator superfamily. Sugar transporter (TC 2.A.1.1) family.</text>
</comment>
<feature type="transmembrane region" description="Helical" evidence="8">
    <location>
        <begin position="413"/>
        <end position="434"/>
    </location>
</feature>
<dbReference type="CDD" id="cd17356">
    <property type="entry name" value="MFS_HXT"/>
    <property type="match status" value="1"/>
</dbReference>
<dbReference type="OrthoDB" id="8120565at2759"/>
<evidence type="ECO:0000256" key="1">
    <source>
        <dbReference type="ARBA" id="ARBA00004141"/>
    </source>
</evidence>
<feature type="domain" description="Major facilitator superfamily (MFS) profile" evidence="9">
    <location>
        <begin position="7"/>
        <end position="438"/>
    </location>
</feature>
<evidence type="ECO:0000259" key="9">
    <source>
        <dbReference type="PROSITE" id="PS50850"/>
    </source>
</evidence>
<feature type="transmembrane region" description="Helical" evidence="8">
    <location>
        <begin position="243"/>
        <end position="265"/>
    </location>
</feature>
<dbReference type="InParanoid" id="A0A1Y1YD93"/>
<reference evidence="10 11" key="1">
    <citation type="submission" date="2016-07" db="EMBL/GenBank/DDBJ databases">
        <title>Pervasive Adenine N6-methylation of Active Genes in Fungi.</title>
        <authorList>
            <consortium name="DOE Joint Genome Institute"/>
            <person name="Mondo S.J."/>
            <person name="Dannebaum R.O."/>
            <person name="Kuo R.C."/>
            <person name="Labutti K."/>
            <person name="Haridas S."/>
            <person name="Kuo A."/>
            <person name="Salamov A."/>
            <person name="Ahrendt S.R."/>
            <person name="Lipzen A."/>
            <person name="Sullivan W."/>
            <person name="Andreopoulos W.B."/>
            <person name="Clum A."/>
            <person name="Lindquist E."/>
            <person name="Daum C."/>
            <person name="Ramamoorthy G.K."/>
            <person name="Gryganskyi A."/>
            <person name="Culley D."/>
            <person name="Magnuson J.K."/>
            <person name="James T.Y."/>
            <person name="O'Malley M.A."/>
            <person name="Stajich J.E."/>
            <person name="Spatafora J.W."/>
            <person name="Visel A."/>
            <person name="Grigoriev I.V."/>
        </authorList>
    </citation>
    <scope>NUCLEOTIDE SEQUENCE [LARGE SCALE GENOMIC DNA]</scope>
    <source>
        <strain evidence="10 11">CBS 931.73</strain>
    </source>
</reference>
<feature type="transmembrane region" description="Helical" evidence="8">
    <location>
        <begin position="385"/>
        <end position="407"/>
    </location>
</feature>
<dbReference type="EMBL" id="MCFE01000164">
    <property type="protein sequence ID" value="ORX95957.1"/>
    <property type="molecule type" value="Genomic_DNA"/>
</dbReference>
<dbReference type="InterPro" id="IPR020846">
    <property type="entry name" value="MFS_dom"/>
</dbReference>
<dbReference type="PANTHER" id="PTHR48022">
    <property type="entry name" value="PLASTIDIC GLUCOSE TRANSPORTER 4"/>
    <property type="match status" value="1"/>
</dbReference>
<dbReference type="GO" id="GO:0016020">
    <property type="term" value="C:membrane"/>
    <property type="evidence" value="ECO:0007669"/>
    <property type="project" value="UniProtKB-SubCell"/>
</dbReference>
<dbReference type="NCBIfam" id="TIGR00879">
    <property type="entry name" value="SP"/>
    <property type="match status" value="1"/>
</dbReference>
<dbReference type="STRING" id="1314790.A0A1Y1YD93"/>
<feature type="transmembrane region" description="Helical" evidence="8">
    <location>
        <begin position="133"/>
        <end position="155"/>
    </location>
</feature>
<feature type="transmembrane region" description="Helical" evidence="8">
    <location>
        <begin position="285"/>
        <end position="306"/>
    </location>
</feature>
<dbReference type="PANTHER" id="PTHR48022:SF2">
    <property type="entry name" value="PLASTIDIC GLUCOSE TRANSPORTER 4"/>
    <property type="match status" value="1"/>
</dbReference>
<dbReference type="InterPro" id="IPR005829">
    <property type="entry name" value="Sugar_transporter_CS"/>
</dbReference>
<dbReference type="Pfam" id="PF00083">
    <property type="entry name" value="Sugar_tr"/>
    <property type="match status" value="1"/>
</dbReference>
<evidence type="ECO:0000256" key="4">
    <source>
        <dbReference type="ARBA" id="ARBA00022692"/>
    </source>
</evidence>
<comment type="subcellular location">
    <subcellularLocation>
        <location evidence="1">Membrane</location>
        <topology evidence="1">Multi-pass membrane protein</topology>
    </subcellularLocation>
</comment>
<gene>
    <name evidence="10" type="ORF">K493DRAFT_314756</name>
</gene>
<keyword evidence="5 8" id="KW-1133">Transmembrane helix</keyword>
<feature type="transmembrane region" description="Helical" evidence="8">
    <location>
        <begin position="313"/>
        <end position="334"/>
    </location>
</feature>
<accession>A0A1Y1YD93</accession>
<dbReference type="InterPro" id="IPR050360">
    <property type="entry name" value="MFS_Sugar_Transporters"/>
</dbReference>
<organism evidence="10 11">
    <name type="scientific">Basidiobolus meristosporus CBS 931.73</name>
    <dbReference type="NCBI Taxonomy" id="1314790"/>
    <lineage>
        <taxon>Eukaryota</taxon>
        <taxon>Fungi</taxon>
        <taxon>Fungi incertae sedis</taxon>
        <taxon>Zoopagomycota</taxon>
        <taxon>Entomophthoromycotina</taxon>
        <taxon>Basidiobolomycetes</taxon>
        <taxon>Basidiobolales</taxon>
        <taxon>Basidiobolaceae</taxon>
        <taxon>Basidiobolus</taxon>
    </lineage>
</organism>
<evidence type="ECO:0000313" key="11">
    <source>
        <dbReference type="Proteomes" id="UP000193498"/>
    </source>
</evidence>
<evidence type="ECO:0000256" key="2">
    <source>
        <dbReference type="ARBA" id="ARBA00010992"/>
    </source>
</evidence>
<feature type="transmembrane region" description="Helical" evidence="8">
    <location>
        <begin position="48"/>
        <end position="68"/>
    </location>
</feature>
<dbReference type="PROSITE" id="PS00217">
    <property type="entry name" value="SUGAR_TRANSPORT_2"/>
    <property type="match status" value="1"/>
</dbReference>
<evidence type="ECO:0000256" key="6">
    <source>
        <dbReference type="ARBA" id="ARBA00023136"/>
    </source>
</evidence>
<name>A0A1Y1YD93_9FUNG</name>
<sequence length="464" mass="51380">MLYAYIAAGIASIGGLLFGYDVGVISGVLDMEAFNTQFPYSSAFSKGFIVSSLTLGCFVGSLAAYYIADFYGRRFSIICGGILFAIGGVVQASAFSLGQIYAGRILSGLAIGVLSMAVPLYQSEIAPKHIRGSLVGFHQLAITFGILVSFFVNYGSSFLEGNITWRLPLAIQITPAIVLLFSMSFLPKTPRWLVSQGRKDEAMCVLRKVCNNPEDEFMEIELNIQFEREIGPGSWYELFEPNLFVRLLIGVSIQAFQQLTGINAIMYYAPSIFHSFGIDDSGARLLATAINGVVNFVFTIPCVIFLDKLGRRPLLLAGSVVMSVAMGVLAVIFAVYTPTDSERQNYSYVCLAIIFCFVAFFAFTWGPIGWVYPSEIYPNRVRAKCLSITTVTNWTFNFLVGLVVPKLMESIKWGLYGVFAVFGVIMFINVFFFVPETKGLSLEEIDQMFDRKRDGKSYRRSLLN</sequence>
<feature type="transmembrane region" description="Helical" evidence="8">
    <location>
        <begin position="167"/>
        <end position="186"/>
    </location>
</feature>
<dbReference type="PROSITE" id="PS50850">
    <property type="entry name" value="MFS"/>
    <property type="match status" value="1"/>
</dbReference>
<feature type="transmembrane region" description="Helical" evidence="8">
    <location>
        <begin position="75"/>
        <end position="95"/>
    </location>
</feature>
<dbReference type="AlphaFoldDB" id="A0A1Y1YD93"/>
<evidence type="ECO:0000313" key="10">
    <source>
        <dbReference type="EMBL" id="ORX95957.1"/>
    </source>
</evidence>
<dbReference type="GO" id="GO:0005351">
    <property type="term" value="F:carbohydrate:proton symporter activity"/>
    <property type="evidence" value="ECO:0007669"/>
    <property type="project" value="TreeGrafter"/>
</dbReference>
<keyword evidence="3 7" id="KW-0813">Transport</keyword>
<evidence type="ECO:0000256" key="3">
    <source>
        <dbReference type="ARBA" id="ARBA00022448"/>
    </source>
</evidence>
<keyword evidence="10" id="KW-0762">Sugar transport</keyword>
<protein>
    <submittedName>
        <fullName evidence="10">Sugar transporter</fullName>
    </submittedName>
</protein>
<comment type="caution">
    <text evidence="10">The sequence shown here is derived from an EMBL/GenBank/DDBJ whole genome shotgun (WGS) entry which is preliminary data.</text>
</comment>
<keyword evidence="4 8" id="KW-0812">Transmembrane</keyword>
<keyword evidence="11" id="KW-1185">Reference proteome</keyword>
<evidence type="ECO:0000256" key="7">
    <source>
        <dbReference type="RuleBase" id="RU003346"/>
    </source>
</evidence>
<dbReference type="InterPro" id="IPR005828">
    <property type="entry name" value="MFS_sugar_transport-like"/>
</dbReference>
<proteinExistence type="inferred from homology"/>
<feature type="transmembrane region" description="Helical" evidence="8">
    <location>
        <begin position="7"/>
        <end position="28"/>
    </location>
</feature>
<dbReference type="FunCoup" id="A0A1Y1YD93">
    <property type="interactions" value="521"/>
</dbReference>